<organism evidence="3 4">
    <name type="scientific">Polaromonas aquatica</name>
    <dbReference type="NCBI Taxonomy" id="332657"/>
    <lineage>
        <taxon>Bacteria</taxon>
        <taxon>Pseudomonadati</taxon>
        <taxon>Pseudomonadota</taxon>
        <taxon>Betaproteobacteria</taxon>
        <taxon>Burkholderiales</taxon>
        <taxon>Comamonadaceae</taxon>
        <taxon>Polaromonas</taxon>
    </lineage>
</organism>
<comment type="caution">
    <text evidence="3">The sequence shown here is derived from an EMBL/GenBank/DDBJ whole genome shotgun (WGS) entry which is preliminary data.</text>
</comment>
<evidence type="ECO:0000256" key="2">
    <source>
        <dbReference type="SAM" id="SignalP"/>
    </source>
</evidence>
<protein>
    <recommendedName>
        <fullName evidence="5">Cell envelope biogenesis protein TolA</fullName>
    </recommendedName>
</protein>
<sequence length="190" mass="20210">MKNQLLMLTVALSCTFAGSAMAMTKAEYKTGNDRISADYKVNLAKCGSLKANAKDICVSEAKGAEKVAKAELEAQYEPTPRHHEKVGMAKADAAYDTAKEKCDDFSGNAKDVCVKDAKAAHVKGKEEAKVARVAEDTSKAKTKKMSDAKKDASAENRDAEYAAAKARCDSLAGAVKDGCVNDAKAKYGMK</sequence>
<keyword evidence="4" id="KW-1185">Reference proteome</keyword>
<feature type="signal peptide" evidence="2">
    <location>
        <begin position="1"/>
        <end position="22"/>
    </location>
</feature>
<evidence type="ECO:0008006" key="5">
    <source>
        <dbReference type="Google" id="ProtNLM"/>
    </source>
</evidence>
<dbReference type="Proteomes" id="UP001596270">
    <property type="component" value="Unassembled WGS sequence"/>
</dbReference>
<name>A0ABW1U0D8_9BURK</name>
<evidence type="ECO:0000256" key="1">
    <source>
        <dbReference type="SAM" id="MobiDB-lite"/>
    </source>
</evidence>
<feature type="chain" id="PRO_5047540529" description="Cell envelope biogenesis protein TolA" evidence="2">
    <location>
        <begin position="23"/>
        <end position="190"/>
    </location>
</feature>
<keyword evidence="2" id="KW-0732">Signal</keyword>
<feature type="region of interest" description="Disordered" evidence="1">
    <location>
        <begin position="135"/>
        <end position="157"/>
    </location>
</feature>
<proteinExistence type="predicted"/>
<dbReference type="RefSeq" id="WP_371437095.1">
    <property type="nucleotide sequence ID" value="NZ_JBHSRS010000082.1"/>
</dbReference>
<accession>A0ABW1U0D8</accession>
<evidence type="ECO:0000313" key="3">
    <source>
        <dbReference type="EMBL" id="MFC6283361.1"/>
    </source>
</evidence>
<evidence type="ECO:0000313" key="4">
    <source>
        <dbReference type="Proteomes" id="UP001596270"/>
    </source>
</evidence>
<dbReference type="EMBL" id="JBHSRS010000082">
    <property type="protein sequence ID" value="MFC6283361.1"/>
    <property type="molecule type" value="Genomic_DNA"/>
</dbReference>
<gene>
    <name evidence="3" type="ORF">ACFQND_19215</name>
</gene>
<reference evidence="4" key="1">
    <citation type="journal article" date="2019" name="Int. J. Syst. Evol. Microbiol.">
        <title>The Global Catalogue of Microorganisms (GCM) 10K type strain sequencing project: providing services to taxonomists for standard genome sequencing and annotation.</title>
        <authorList>
            <consortium name="The Broad Institute Genomics Platform"/>
            <consortium name="The Broad Institute Genome Sequencing Center for Infectious Disease"/>
            <person name="Wu L."/>
            <person name="Ma J."/>
        </authorList>
    </citation>
    <scope>NUCLEOTIDE SEQUENCE [LARGE SCALE GENOMIC DNA]</scope>
    <source>
        <strain evidence="4">CCUG 39402</strain>
    </source>
</reference>